<evidence type="ECO:0000313" key="3">
    <source>
        <dbReference type="Proteomes" id="UP001260959"/>
    </source>
</evidence>
<organism evidence="2 3">
    <name type="scientific">Chryseobacterium metallicongregator</name>
    <dbReference type="NCBI Taxonomy" id="3073042"/>
    <lineage>
        <taxon>Bacteria</taxon>
        <taxon>Pseudomonadati</taxon>
        <taxon>Bacteroidota</taxon>
        <taxon>Flavobacteriia</taxon>
        <taxon>Flavobacteriales</taxon>
        <taxon>Weeksellaceae</taxon>
        <taxon>Chryseobacterium group</taxon>
        <taxon>Chryseobacterium</taxon>
    </lineage>
</organism>
<keyword evidence="1" id="KW-0732">Signal</keyword>
<proteinExistence type="predicted"/>
<evidence type="ECO:0000256" key="1">
    <source>
        <dbReference type="SAM" id="SignalP"/>
    </source>
</evidence>
<reference evidence="2 3" key="1">
    <citation type="submission" date="2023-08" db="EMBL/GenBank/DDBJ databases">
        <authorList>
            <person name="Maltman C."/>
        </authorList>
    </citation>
    <scope>NUCLEOTIDE SEQUENCE [LARGE SCALE GENOMIC DNA]</scope>
    <source>
        <strain evidence="2 3">ES2</strain>
    </source>
</reference>
<sequence>MKKIFVIALLSIFSFGYSQSGIGINAQQNKEVLSFPTSPDAYSFDKVGKLPMDLFNGKANISIPIYDIQLGDMVFPIKLSYNTGGIKQNEISSSVGLGWSLSIPNTISKNIMGKDDDFFPIYFKDYNTAYQYSSIDPWNDNAKKEVLGFLYDGMYDVQPDLFSYSLPTVNGSFIINNNKGFPVPHEDILIQRLPDNGSFTITDSKGNKFWLSGKNSVMTKRSQTVAQLAVNSFLMDSLRTSRNQGIQIEYQKKLNYSEESKFESRILTSQNAPVGYTPFPLIQTSPPPRIDINTNFEKLITKITFPEGQIEFKYSGDENLTTVGEELYRKDIKSSAGIALKRIVVKDKSGKIVKDFLLNHSYFESSSVDKTYEDYRLKLIGLKDNLQNKSYAFSYNENTPLPARNSNNDDYWGYFNNTFYSKSNTSIPDQIFSSNIGASQSTIIGGRNRNTNPNFAQLGVLTAIKYPTGASKNLYYESNTIETTQYSTIDAYESYMSIGNNQDPGTFVKPIRDTLVTVPQSVFMNKPNARFKITFGNGCMNNNDDIAQIHENRCQGSINMSGQVYTSNGKSFTAEFGATTSPIQLRLQRIGDCGCDFSFNIKYNKQIATNLISNVGGLRIKKVEDVDAGNTSNIYNYSYERADPNTGVYKGSGKLKRPFQFVKPFYRVAHPSVENAGASDYIQRDYMVQNTGSAYNSYSMSNIVTYSTVKEYNDLGETIYEFADGNAGVGSVYSDKTGPYDDWRYGLPLKTTYKKGANILKEETFKYDINPLKNKLSGYNPVTNEEIAFGLDLDIVPYNVENFNVPPLSSYQVNMSAVEIYGGKIERKKSTVTEYFEGGKKVENQTVYTYSDTDINKPINLKSTLSTFSSGENVVTDYQYAHEKGIQKLINANIIDTPIETQVTKKQNANDAAGKVLSRTETKYDNPLTLLPSSALSYDLQNNPTTEVTYDQYDSKGNLKQYTTKDGISTVIVWGYYQTQPIAKIEGAKLTDIQQSLIDSIVTASNTDALAGSSNDETTFLSALNTFRANTALSAYQITTFTYDPLVGVRSITPPSGIRESYGYDSANRLQKVIDVNGKVLKEMKYNYKN</sequence>
<keyword evidence="3" id="KW-1185">Reference proteome</keyword>
<dbReference type="Gene3D" id="2.180.10.10">
    <property type="entry name" value="RHS repeat-associated core"/>
    <property type="match status" value="1"/>
</dbReference>
<evidence type="ECO:0008006" key="4">
    <source>
        <dbReference type="Google" id="ProtNLM"/>
    </source>
</evidence>
<comment type="caution">
    <text evidence="2">The sequence shown here is derived from an EMBL/GenBank/DDBJ whole genome shotgun (WGS) entry which is preliminary data.</text>
</comment>
<protein>
    <recommendedName>
        <fullName evidence="4">YD repeat-containing protein</fullName>
    </recommendedName>
</protein>
<name>A0ABU1E7L9_9FLAO</name>
<feature type="signal peptide" evidence="1">
    <location>
        <begin position="1"/>
        <end position="20"/>
    </location>
</feature>
<dbReference type="RefSeq" id="WP_309522727.1">
    <property type="nucleotide sequence ID" value="NZ_JAVIXS010000015.1"/>
</dbReference>
<gene>
    <name evidence="2" type="ORF">REB14_16640</name>
</gene>
<dbReference type="Proteomes" id="UP001260959">
    <property type="component" value="Unassembled WGS sequence"/>
</dbReference>
<dbReference type="EMBL" id="JAVIXS010000015">
    <property type="protein sequence ID" value="MDR4953809.1"/>
    <property type="molecule type" value="Genomic_DNA"/>
</dbReference>
<evidence type="ECO:0000313" key="2">
    <source>
        <dbReference type="EMBL" id="MDR4953809.1"/>
    </source>
</evidence>
<feature type="chain" id="PRO_5047493698" description="YD repeat-containing protein" evidence="1">
    <location>
        <begin position="21"/>
        <end position="1090"/>
    </location>
</feature>
<accession>A0ABU1E7L9</accession>